<dbReference type="EMBL" id="UASD01000008">
    <property type="protein sequence ID" value="SPX10989.1"/>
    <property type="molecule type" value="Genomic_DNA"/>
</dbReference>
<dbReference type="GO" id="GO:0016787">
    <property type="term" value="F:hydrolase activity"/>
    <property type="evidence" value="ECO:0007669"/>
    <property type="project" value="UniProtKB-KW"/>
</dbReference>
<dbReference type="InterPro" id="IPR022602">
    <property type="entry name" value="DUF2813"/>
</dbReference>
<evidence type="ECO:0000313" key="1">
    <source>
        <dbReference type="EMBL" id="SPX10989.1"/>
    </source>
</evidence>
<evidence type="ECO:0000313" key="2">
    <source>
        <dbReference type="Proteomes" id="UP000250780"/>
    </source>
</evidence>
<accession>A0A2X1PZ41</accession>
<protein>
    <submittedName>
        <fullName evidence="1">Nucleoside triphosphate hydrolase domain</fullName>
    </submittedName>
</protein>
<reference evidence="1 2" key="1">
    <citation type="submission" date="2018-06" db="EMBL/GenBank/DDBJ databases">
        <authorList>
            <consortium name="Pathogen Informatics"/>
            <person name="Doyle S."/>
        </authorList>
    </citation>
    <scope>NUCLEOTIDE SEQUENCE [LARGE SCALE GENOMIC DNA]</scope>
    <source>
        <strain evidence="1 2">NCTC9073</strain>
    </source>
</reference>
<gene>
    <name evidence="1" type="primary">ybjD_2</name>
    <name evidence="1" type="ORF">NCTC9073_02306</name>
</gene>
<dbReference type="Pfam" id="PF11398">
    <property type="entry name" value="DUF2813"/>
    <property type="match status" value="1"/>
</dbReference>
<organism evidence="1 2">
    <name type="scientific">Escherichia coli</name>
    <dbReference type="NCBI Taxonomy" id="562"/>
    <lineage>
        <taxon>Bacteria</taxon>
        <taxon>Pseudomonadati</taxon>
        <taxon>Pseudomonadota</taxon>
        <taxon>Gammaproteobacteria</taxon>
        <taxon>Enterobacterales</taxon>
        <taxon>Enterobacteriaceae</taxon>
        <taxon>Escherichia</taxon>
    </lineage>
</organism>
<dbReference type="Proteomes" id="UP000250780">
    <property type="component" value="Unassembled WGS sequence"/>
</dbReference>
<dbReference type="AlphaFoldDB" id="A0A2X1PZ41"/>
<keyword evidence="1" id="KW-0378">Hydrolase</keyword>
<sequence length="46" mass="5365">MRLDKDARPLLLIEDPETRLHPIMLSVAWHLLNLLPLHAHCHHQLG</sequence>
<name>A0A2X1PZ41_ECOLX</name>
<proteinExistence type="predicted"/>